<dbReference type="InterPro" id="IPR039924">
    <property type="entry name" value="ICln/Lot5/Saf5"/>
</dbReference>
<evidence type="ECO:0000313" key="6">
    <source>
        <dbReference type="Proteomes" id="UP001195914"/>
    </source>
</evidence>
<keyword evidence="6" id="KW-1185">Reference proteome</keyword>
<reference evidence="5" key="2">
    <citation type="submission" date="2021-05" db="EMBL/GenBank/DDBJ databases">
        <authorList>
            <person name="Pain A."/>
        </authorList>
    </citation>
    <scope>NUCLEOTIDE SEQUENCE</scope>
    <source>
        <strain evidence="5">1802A</strain>
    </source>
</reference>
<sequence length="162" mass="17854">MDTIGGYQRNVELATDGTPVLNTSSNEQIHAIFRNVALKFNEKDHARLIWIPAQANEVSYAFPFVGMVLHAVSRDKALCETACIFIQLQGDTAEEEEGDIPIVILAPVNVEEVEAVFEAISQMNSLMEPIQSNSENETVGQSYAFNIPVQDSEPCLDETIVP</sequence>
<comment type="caution">
    <text evidence="5">The sequence shown here is derived from an EMBL/GenBank/DDBJ whole genome shotgun (WGS) entry which is preliminary data.</text>
</comment>
<evidence type="ECO:0000256" key="1">
    <source>
        <dbReference type="ARBA" id="ARBA00004123"/>
    </source>
</evidence>
<dbReference type="Gene3D" id="2.30.29.30">
    <property type="entry name" value="Pleckstrin-homology domain (PH domain)/Phosphotyrosine-binding domain (PTB)"/>
    <property type="match status" value="1"/>
</dbReference>
<dbReference type="EMBL" id="JAHBMH010000073">
    <property type="protein sequence ID" value="KAK1932664.1"/>
    <property type="molecule type" value="Genomic_DNA"/>
</dbReference>
<evidence type="ECO:0000256" key="2">
    <source>
        <dbReference type="ARBA" id="ARBA00004496"/>
    </source>
</evidence>
<dbReference type="PANTHER" id="PTHR21399:SF0">
    <property type="entry name" value="METHYLOSOME SUBUNIT PICLN"/>
    <property type="match status" value="1"/>
</dbReference>
<gene>
    <name evidence="5" type="ORF">X943_000223</name>
</gene>
<evidence type="ECO:0000256" key="4">
    <source>
        <dbReference type="ARBA" id="ARBA00023242"/>
    </source>
</evidence>
<keyword evidence="3" id="KW-0963">Cytoplasm</keyword>
<dbReference type="InterPro" id="IPR011993">
    <property type="entry name" value="PH-like_dom_sf"/>
</dbReference>
<proteinExistence type="predicted"/>
<evidence type="ECO:0000313" key="5">
    <source>
        <dbReference type="EMBL" id="KAK1932664.1"/>
    </source>
</evidence>
<comment type="subcellular location">
    <subcellularLocation>
        <location evidence="2">Cytoplasm</location>
    </subcellularLocation>
    <subcellularLocation>
        <location evidence="1">Nucleus</location>
    </subcellularLocation>
</comment>
<dbReference type="GO" id="GO:0034715">
    <property type="term" value="C:pICln-Sm protein complex"/>
    <property type="evidence" value="ECO:0007669"/>
    <property type="project" value="TreeGrafter"/>
</dbReference>
<evidence type="ECO:0000256" key="3">
    <source>
        <dbReference type="ARBA" id="ARBA00022490"/>
    </source>
</evidence>
<dbReference type="GO" id="GO:0005829">
    <property type="term" value="C:cytosol"/>
    <property type="evidence" value="ECO:0007669"/>
    <property type="project" value="TreeGrafter"/>
</dbReference>
<dbReference type="GO" id="GO:0045292">
    <property type="term" value="P:mRNA cis splicing, via spliceosome"/>
    <property type="evidence" value="ECO:0007669"/>
    <property type="project" value="TreeGrafter"/>
</dbReference>
<dbReference type="Proteomes" id="UP001195914">
    <property type="component" value="Unassembled WGS sequence"/>
</dbReference>
<reference evidence="5" key="1">
    <citation type="journal article" date="2014" name="Nucleic Acids Res.">
        <title>The evolutionary dynamics of variant antigen genes in Babesia reveal a history of genomic innovation underlying host-parasite interaction.</title>
        <authorList>
            <person name="Jackson A.P."/>
            <person name="Otto T.D."/>
            <person name="Darby A."/>
            <person name="Ramaprasad A."/>
            <person name="Xia D."/>
            <person name="Echaide I.E."/>
            <person name="Farber M."/>
            <person name="Gahlot S."/>
            <person name="Gamble J."/>
            <person name="Gupta D."/>
            <person name="Gupta Y."/>
            <person name="Jackson L."/>
            <person name="Malandrin L."/>
            <person name="Malas T.B."/>
            <person name="Moussa E."/>
            <person name="Nair M."/>
            <person name="Reid A.J."/>
            <person name="Sanders M."/>
            <person name="Sharma J."/>
            <person name="Tracey A."/>
            <person name="Quail M.A."/>
            <person name="Weir W."/>
            <person name="Wastling J.M."/>
            <person name="Hall N."/>
            <person name="Willadsen P."/>
            <person name="Lingelbach K."/>
            <person name="Shiels B."/>
            <person name="Tait A."/>
            <person name="Berriman M."/>
            <person name="Allred D.R."/>
            <person name="Pain A."/>
        </authorList>
    </citation>
    <scope>NUCLEOTIDE SEQUENCE</scope>
    <source>
        <strain evidence="5">1802A</strain>
    </source>
</reference>
<name>A0AAD9LEH0_BABDI</name>
<dbReference type="GO" id="GO:0005681">
    <property type="term" value="C:spliceosomal complex"/>
    <property type="evidence" value="ECO:0007669"/>
    <property type="project" value="TreeGrafter"/>
</dbReference>
<dbReference type="AlphaFoldDB" id="A0AAD9LEH0"/>
<dbReference type="GO" id="GO:0000387">
    <property type="term" value="P:spliceosomal snRNP assembly"/>
    <property type="evidence" value="ECO:0007669"/>
    <property type="project" value="TreeGrafter"/>
</dbReference>
<keyword evidence="4" id="KW-0539">Nucleus</keyword>
<dbReference type="Pfam" id="PF03517">
    <property type="entry name" value="Voldacs"/>
    <property type="match status" value="1"/>
</dbReference>
<protein>
    <submittedName>
        <fullName evidence="5">Uncharacterized protein</fullName>
    </submittedName>
</protein>
<accession>A0AAD9LEH0</accession>
<organism evidence="5 6">
    <name type="scientific">Babesia divergens</name>
    <dbReference type="NCBI Taxonomy" id="32595"/>
    <lineage>
        <taxon>Eukaryota</taxon>
        <taxon>Sar</taxon>
        <taxon>Alveolata</taxon>
        <taxon>Apicomplexa</taxon>
        <taxon>Aconoidasida</taxon>
        <taxon>Piroplasmida</taxon>
        <taxon>Babesiidae</taxon>
        <taxon>Babesia</taxon>
    </lineage>
</organism>
<dbReference type="PANTHER" id="PTHR21399">
    <property type="entry name" value="CHLORIDE CONDUCTANCE REGULATORY PROTEIN ICLN"/>
    <property type="match status" value="1"/>
</dbReference>